<dbReference type="InterPro" id="IPR023562">
    <property type="entry name" value="ClpP/TepA"/>
</dbReference>
<dbReference type="Gene3D" id="3.90.226.10">
    <property type="entry name" value="2-enoyl-CoA Hydratase, Chain A, domain 1"/>
    <property type="match status" value="1"/>
</dbReference>
<dbReference type="GO" id="GO:0006508">
    <property type="term" value="P:proteolysis"/>
    <property type="evidence" value="ECO:0007669"/>
    <property type="project" value="UniProtKB-KW"/>
</dbReference>
<dbReference type="Pfam" id="PF00574">
    <property type="entry name" value="CLP_protease"/>
    <property type="match status" value="1"/>
</dbReference>
<dbReference type="CDD" id="cd14686">
    <property type="entry name" value="bZIP"/>
    <property type="match status" value="1"/>
</dbReference>
<name>A0A8S5NDX2_9CAUD</name>
<organism evidence="2">
    <name type="scientific">Siphoviridae sp. ctNDP2</name>
    <dbReference type="NCBI Taxonomy" id="2826265"/>
    <lineage>
        <taxon>Viruses</taxon>
        <taxon>Duplodnaviria</taxon>
        <taxon>Heunggongvirae</taxon>
        <taxon>Uroviricota</taxon>
        <taxon>Caudoviricetes</taxon>
    </lineage>
</organism>
<dbReference type="CDD" id="cd07016">
    <property type="entry name" value="S14_ClpP_1"/>
    <property type="match status" value="1"/>
</dbReference>
<evidence type="ECO:0000313" key="2">
    <source>
        <dbReference type="EMBL" id="DAD93005.1"/>
    </source>
</evidence>
<keyword evidence="2" id="KW-0378">Hydrolase</keyword>
<sequence length="414" mass="46959">MPLSHRQRTSPISGAHPHGKHARLAYRFLADYLCCHLDRHSQTAPNHLISFFIYLHYYITLRQSNSLSCMKYHIQINGYIGSWTKMMVHDILKKNKDNHVDVSIDSMGGAVSAGLSICQMFKNHGDVTVDFQAGFSASAATLCAMGAKTIRMSKYCLLLVHKCSTEQFVWSALNEEEIGTLIEQLQKQQEDQQKIDNIIANVYCDRSGKKHEDVIKVMSEAKWHTVEECIDLGLVDESMDGKPVEITDSVQNFIKYNNLPVLPEVVNSWYEKKPGFLGRIFGKENSKDNSHENIIDMIKKWTHINNVLNVEGIEAEESAKDCTISQEQMQKLEDKIAADSSSIKTKDEELDKVKNEKKKLEDKVKNLEQDKKDLEEKVKDLEKEPGGDTHTAVDDTKAEDFCSDQVSDALIDFA</sequence>
<feature type="region of interest" description="Disordered" evidence="1">
    <location>
        <begin position="369"/>
        <end position="397"/>
    </location>
</feature>
<dbReference type="SUPFAM" id="SSF52096">
    <property type="entry name" value="ClpP/crotonase"/>
    <property type="match status" value="1"/>
</dbReference>
<protein>
    <submittedName>
        <fullName evidence="2">ATP dependent Clp protease</fullName>
    </submittedName>
</protein>
<keyword evidence="2" id="KW-0645">Protease</keyword>
<dbReference type="EMBL" id="BK015150">
    <property type="protein sequence ID" value="DAD93005.1"/>
    <property type="molecule type" value="Genomic_DNA"/>
</dbReference>
<accession>A0A8S5NDX2</accession>
<dbReference type="GO" id="GO:0008233">
    <property type="term" value="F:peptidase activity"/>
    <property type="evidence" value="ECO:0007669"/>
    <property type="project" value="UniProtKB-KW"/>
</dbReference>
<dbReference type="InterPro" id="IPR029045">
    <property type="entry name" value="ClpP/crotonase-like_dom_sf"/>
</dbReference>
<reference evidence="2" key="1">
    <citation type="journal article" date="2021" name="Proc. Natl. Acad. Sci. U.S.A.">
        <title>A Catalog of Tens of Thousands of Viruses from Human Metagenomes Reveals Hidden Associations with Chronic Diseases.</title>
        <authorList>
            <person name="Tisza M.J."/>
            <person name="Buck C.B."/>
        </authorList>
    </citation>
    <scope>NUCLEOTIDE SEQUENCE</scope>
    <source>
        <strain evidence="2">CtNDP2</strain>
    </source>
</reference>
<evidence type="ECO:0000256" key="1">
    <source>
        <dbReference type="SAM" id="MobiDB-lite"/>
    </source>
</evidence>
<proteinExistence type="predicted"/>